<accession>A0A426ZEI2</accession>
<gene>
    <name evidence="1" type="ORF">B296_00043436</name>
</gene>
<dbReference type="Proteomes" id="UP000287651">
    <property type="component" value="Unassembled WGS sequence"/>
</dbReference>
<evidence type="ECO:0000313" key="2">
    <source>
        <dbReference type="Proteomes" id="UP000287651"/>
    </source>
</evidence>
<sequence length="128" mass="14564">MDNRGLFVGVKGYASSSERRLVDREPGQLPRARVDFWSLVELQSLGVCCEISRRVDYLWSRNLAWLASLGKTSVFVNVSFHSAVDFPIINACTKAAIKGVGFWVETKTDGTYRDLKRAKSMETYSWYE</sequence>
<organism evidence="1 2">
    <name type="scientific">Ensete ventricosum</name>
    <name type="common">Abyssinian banana</name>
    <name type="synonym">Musa ensete</name>
    <dbReference type="NCBI Taxonomy" id="4639"/>
    <lineage>
        <taxon>Eukaryota</taxon>
        <taxon>Viridiplantae</taxon>
        <taxon>Streptophyta</taxon>
        <taxon>Embryophyta</taxon>
        <taxon>Tracheophyta</taxon>
        <taxon>Spermatophyta</taxon>
        <taxon>Magnoliopsida</taxon>
        <taxon>Liliopsida</taxon>
        <taxon>Zingiberales</taxon>
        <taxon>Musaceae</taxon>
        <taxon>Ensete</taxon>
    </lineage>
</organism>
<dbReference type="EMBL" id="AMZH03007001">
    <property type="protein sequence ID" value="RRT62405.1"/>
    <property type="molecule type" value="Genomic_DNA"/>
</dbReference>
<name>A0A426ZEI2_ENSVE</name>
<comment type="caution">
    <text evidence="1">The sequence shown here is derived from an EMBL/GenBank/DDBJ whole genome shotgun (WGS) entry which is preliminary data.</text>
</comment>
<reference evidence="1 2" key="1">
    <citation type="journal article" date="2014" name="Agronomy (Basel)">
        <title>A Draft Genome Sequence for Ensete ventricosum, the Drought-Tolerant Tree Against Hunger.</title>
        <authorList>
            <person name="Harrison J."/>
            <person name="Moore K.A."/>
            <person name="Paszkiewicz K."/>
            <person name="Jones T."/>
            <person name="Grant M."/>
            <person name="Ambacheew D."/>
            <person name="Muzemil S."/>
            <person name="Studholme D.J."/>
        </authorList>
    </citation>
    <scope>NUCLEOTIDE SEQUENCE [LARGE SCALE GENOMIC DNA]</scope>
</reference>
<evidence type="ECO:0000313" key="1">
    <source>
        <dbReference type="EMBL" id="RRT62405.1"/>
    </source>
</evidence>
<proteinExistence type="predicted"/>
<dbReference type="AlphaFoldDB" id="A0A426ZEI2"/>
<protein>
    <submittedName>
        <fullName evidence="1">Uncharacterized protein</fullName>
    </submittedName>
</protein>